<dbReference type="AlphaFoldDB" id="A0A5B2VLD3"/>
<accession>A0A5B2VLD3</accession>
<dbReference type="EMBL" id="VUOC01000004">
    <property type="protein sequence ID" value="KAA2239450.1"/>
    <property type="molecule type" value="Genomic_DNA"/>
</dbReference>
<sequence>MQAPQLMMEMALNTIVHDLGSYSPSLPDELVQVLGYHEPGDGGGGAFYWDSTAAELTDGGTVFAAPAGRWKRLFDGPVQVQWFGARGDGITDDTAAIQAAHRYYTAGKGSVLYAPGTYLISDTINIQAGPGTRIEGNGAVIKPNASFPAINIQGAAFRYEGLNIDFSNVASADCDENTIGMIITAEGLTNASQVNNAYIGNFRMRFVHTGIKKDAGEGAMWQVVVSNVFIEVNAGAAMEKAAGIELLEPVVMANNTTLHLNKVSIIDSGARPLGVGYRGIHVSGFTDVYIDGCSVDYISAAANGDLIDVYTRQLTIRNCYFERCENTCDLNEANEAPICCTINSGTVDIDNVIFLKCKTNCGGGQGAYFTFNGNPVVKMGNVVNVLPSSDDDSTGYIADMSVYRGDLISIGNVKATDLAFFTRNANRCFILSARSVSEGLSTAPGIREQIWTNPTGRGSYLLLVRGEAAYSSTISFTDIISINSTQLGAAQTLAVISTNQIGITGTNVYTVSNDGNLLFERNWGALGAVNFWVKVVEQVYG</sequence>
<name>A0A5B2VLD3_9BACT</name>
<proteinExistence type="predicted"/>
<dbReference type="Proteomes" id="UP000324611">
    <property type="component" value="Unassembled WGS sequence"/>
</dbReference>
<feature type="domain" description="Rhamnogalacturonase A/B/Epimerase-like pectate lyase" evidence="1">
    <location>
        <begin position="79"/>
        <end position="343"/>
    </location>
</feature>
<reference evidence="2 3" key="2">
    <citation type="submission" date="2019-09" db="EMBL/GenBank/DDBJ databases">
        <authorList>
            <person name="Jin C."/>
        </authorList>
    </citation>
    <scope>NUCLEOTIDE SEQUENCE [LARGE SCALE GENOMIC DNA]</scope>
    <source>
        <strain evidence="2 3">BN140078</strain>
    </source>
</reference>
<reference evidence="2 3" key="1">
    <citation type="submission" date="2019-09" db="EMBL/GenBank/DDBJ databases">
        <title>Chitinophaga ginsengihumi sp. nov., isolated from soil of ginseng rhizosphere.</title>
        <authorList>
            <person name="Lee J."/>
        </authorList>
    </citation>
    <scope>NUCLEOTIDE SEQUENCE [LARGE SCALE GENOMIC DNA]</scope>
    <source>
        <strain evidence="2 3">BN140078</strain>
    </source>
</reference>
<evidence type="ECO:0000313" key="2">
    <source>
        <dbReference type="EMBL" id="KAA2239450.1"/>
    </source>
</evidence>
<dbReference type="Gene3D" id="2.160.20.10">
    <property type="entry name" value="Single-stranded right-handed beta-helix, Pectin lyase-like"/>
    <property type="match status" value="1"/>
</dbReference>
<keyword evidence="3" id="KW-1185">Reference proteome</keyword>
<dbReference type="Pfam" id="PF12708">
    <property type="entry name" value="Pect-lyase_RHGA_epim"/>
    <property type="match status" value="1"/>
</dbReference>
<organism evidence="2 3">
    <name type="scientific">Chitinophaga agrisoli</name>
    <dbReference type="NCBI Taxonomy" id="2607653"/>
    <lineage>
        <taxon>Bacteria</taxon>
        <taxon>Pseudomonadati</taxon>
        <taxon>Bacteroidota</taxon>
        <taxon>Chitinophagia</taxon>
        <taxon>Chitinophagales</taxon>
        <taxon>Chitinophagaceae</taxon>
        <taxon>Chitinophaga</taxon>
    </lineage>
</organism>
<comment type="caution">
    <text evidence="2">The sequence shown here is derived from an EMBL/GenBank/DDBJ whole genome shotgun (WGS) entry which is preliminary data.</text>
</comment>
<dbReference type="InterPro" id="IPR012334">
    <property type="entry name" value="Pectin_lyas_fold"/>
</dbReference>
<evidence type="ECO:0000259" key="1">
    <source>
        <dbReference type="Pfam" id="PF12708"/>
    </source>
</evidence>
<gene>
    <name evidence="2" type="ORF">F0L74_24935</name>
</gene>
<dbReference type="InterPro" id="IPR011050">
    <property type="entry name" value="Pectin_lyase_fold/virulence"/>
</dbReference>
<evidence type="ECO:0000313" key="3">
    <source>
        <dbReference type="Proteomes" id="UP000324611"/>
    </source>
</evidence>
<protein>
    <recommendedName>
        <fullName evidence="1">Rhamnogalacturonase A/B/Epimerase-like pectate lyase domain-containing protein</fullName>
    </recommendedName>
</protein>
<dbReference type="SUPFAM" id="SSF51126">
    <property type="entry name" value="Pectin lyase-like"/>
    <property type="match status" value="1"/>
</dbReference>
<dbReference type="InterPro" id="IPR024535">
    <property type="entry name" value="RHGA/B-epi-like_pectate_lyase"/>
</dbReference>